<dbReference type="RefSeq" id="WP_316018428.1">
    <property type="nucleotide sequence ID" value="NZ_JAWDID010000014.1"/>
</dbReference>
<dbReference type="InterPro" id="IPR050640">
    <property type="entry name" value="Bact_2-comp_sensor_kinase"/>
</dbReference>
<keyword evidence="3" id="KW-0418">Kinase</keyword>
<dbReference type="InterPro" id="IPR036890">
    <property type="entry name" value="HATPase_C_sf"/>
</dbReference>
<feature type="transmembrane region" description="Helical" evidence="1">
    <location>
        <begin position="128"/>
        <end position="150"/>
    </location>
</feature>
<feature type="transmembrane region" description="Helical" evidence="1">
    <location>
        <begin position="96"/>
        <end position="116"/>
    </location>
</feature>
<keyword evidence="1" id="KW-0812">Transmembrane</keyword>
<evidence type="ECO:0000259" key="2">
    <source>
        <dbReference type="Pfam" id="PF06580"/>
    </source>
</evidence>
<dbReference type="PANTHER" id="PTHR34220:SF7">
    <property type="entry name" value="SENSOR HISTIDINE KINASE YPDA"/>
    <property type="match status" value="1"/>
</dbReference>
<organism evidence="3 4">
    <name type="scientific">Bosea rubneri</name>
    <dbReference type="NCBI Taxonomy" id="3075434"/>
    <lineage>
        <taxon>Bacteria</taxon>
        <taxon>Pseudomonadati</taxon>
        <taxon>Pseudomonadota</taxon>
        <taxon>Alphaproteobacteria</taxon>
        <taxon>Hyphomicrobiales</taxon>
        <taxon>Boseaceae</taxon>
        <taxon>Bosea</taxon>
    </lineage>
</organism>
<dbReference type="InterPro" id="IPR010559">
    <property type="entry name" value="Sig_transdc_His_kin_internal"/>
</dbReference>
<feature type="transmembrane region" description="Helical" evidence="1">
    <location>
        <begin position="170"/>
        <end position="190"/>
    </location>
</feature>
<dbReference type="Pfam" id="PF06580">
    <property type="entry name" value="His_kinase"/>
    <property type="match status" value="1"/>
</dbReference>
<accession>A0ABU3S6Z2</accession>
<name>A0ABU3S6Z2_9HYPH</name>
<keyword evidence="1" id="KW-0472">Membrane</keyword>
<dbReference type="PANTHER" id="PTHR34220">
    <property type="entry name" value="SENSOR HISTIDINE KINASE YPDA"/>
    <property type="match status" value="1"/>
</dbReference>
<evidence type="ECO:0000256" key="1">
    <source>
        <dbReference type="SAM" id="Phobius"/>
    </source>
</evidence>
<feature type="domain" description="Signal transduction histidine kinase internal region" evidence="2">
    <location>
        <begin position="213"/>
        <end position="292"/>
    </location>
</feature>
<proteinExistence type="predicted"/>
<comment type="caution">
    <text evidence="3">The sequence shown here is derived from an EMBL/GenBank/DDBJ whole genome shotgun (WGS) entry which is preliminary data.</text>
</comment>
<protein>
    <submittedName>
        <fullName evidence="3">Histidine kinase</fullName>
    </submittedName>
</protein>
<keyword evidence="4" id="KW-1185">Reference proteome</keyword>
<gene>
    <name evidence="3" type="ORF">RKE40_11735</name>
</gene>
<dbReference type="GO" id="GO:0016301">
    <property type="term" value="F:kinase activity"/>
    <property type="evidence" value="ECO:0007669"/>
    <property type="project" value="UniProtKB-KW"/>
</dbReference>
<dbReference type="SUPFAM" id="SSF55874">
    <property type="entry name" value="ATPase domain of HSP90 chaperone/DNA topoisomerase II/histidine kinase"/>
    <property type="match status" value="1"/>
</dbReference>
<dbReference type="EMBL" id="JAWDID010000014">
    <property type="protein sequence ID" value="MDU0340561.1"/>
    <property type="molecule type" value="Genomic_DNA"/>
</dbReference>
<evidence type="ECO:0000313" key="4">
    <source>
        <dbReference type="Proteomes" id="UP001254257"/>
    </source>
</evidence>
<keyword evidence="3" id="KW-0808">Transferase</keyword>
<sequence length="406" mass="44329">MSDSMKRPIQPMNRHFHGRAGAASWQTAPGKERDWMHRPAEARALAPTDAFATGGGAADGGSARPVSFWRANLAAWTFIAFFGLASRLAAFSDPALAVTLTLVLEPIGFVLTAAAYKFYLERTSDRRAVIAAWALASSVSGGLLQMVIANALKDGLFPGIPAGNIAANDAVPAVFYTAVFLGWSLAYFWIRADVDARSERVRRSEAQAAATRAELQRLRLQLDPHFLFNALNTVAAEIPENPESALEMTHRIAAYLRYSLDQQTRPVCPLSDEIEAVRAFVRIQELRFEGRLRCAVEMDPAVRAVPVPHLVVQGLVENAVKHGLRSSVATLDIRVTARRAEEDAVLIEVVNPGRLIPRAGDRPAVGLANTRRRLELHYPSRHVLSLSQDGDAVVARLLLRGDACFA</sequence>
<reference evidence="3 4" key="1">
    <citation type="submission" date="2023-09" db="EMBL/GenBank/DDBJ databases">
        <title>Whole genome shotgun sequencing (WGS) of Bosea sp. ZW T0_25, isolated from stored onions (Allium cepa).</title>
        <authorList>
            <person name="Stoll D.A."/>
            <person name="Huch M."/>
        </authorList>
    </citation>
    <scope>NUCLEOTIDE SEQUENCE [LARGE SCALE GENOMIC DNA]</scope>
    <source>
        <strain evidence="3 4">ZW T0_25</strain>
    </source>
</reference>
<keyword evidence="1" id="KW-1133">Transmembrane helix</keyword>
<dbReference type="Proteomes" id="UP001254257">
    <property type="component" value="Unassembled WGS sequence"/>
</dbReference>
<feature type="transmembrane region" description="Helical" evidence="1">
    <location>
        <begin position="73"/>
        <end position="90"/>
    </location>
</feature>
<evidence type="ECO:0000313" key="3">
    <source>
        <dbReference type="EMBL" id="MDU0340561.1"/>
    </source>
</evidence>
<dbReference type="Gene3D" id="3.30.565.10">
    <property type="entry name" value="Histidine kinase-like ATPase, C-terminal domain"/>
    <property type="match status" value="1"/>
</dbReference>